<evidence type="ECO:0000256" key="3">
    <source>
        <dbReference type="ARBA" id="ARBA00006743"/>
    </source>
</evidence>
<evidence type="ECO:0000256" key="6">
    <source>
        <dbReference type="ARBA" id="ARBA00022857"/>
    </source>
</evidence>
<dbReference type="InterPro" id="IPR003171">
    <property type="entry name" value="Mehydrof_redctse-like"/>
</dbReference>
<keyword evidence="4" id="KW-0285">Flavoprotein</keyword>
<sequence>MSVRELYDGKSRPALSLEFFPPKTETGKRNLLERMVRMSALDPLFITVTWGAGGSTAEKTLELAAIAQRSLNVPVCMHLTCTNTDKTVIDEALRTCQQVGIRNILALRGDACIEDCVDQESATQDAVEFKHAVDLVKYIREQYGSYFCIGVAAYPEGHCEGEAEASEQDPLRDLPYLKQKIDAGADFVITQLFYDVGKFLKFHKLFVDHVSAEIPLIPGLMPINSFLLFNRAAKLSHASIPQYILDKIPPEVQPDDNAVKSICVDVLADIIDTIYRETNGRVKCFHFYTLNLEKAVAHIVAKSHVLHHIMKEAEEEEEEEAKTRADEDGDIALDDGPGTATLQEDNRKRRRNSSNVSTDFISNQLAVHKTRRSNMGIPSRKVAISISQGTGTLGRDATWDEFPNGRFGDSRSPAYGEIDGYGPSIKAGSKRALQLWGSPTNVEDLRNIFIKYLENSIDSLPWCDLGLSPESALIQEELIQLNDRGFFTLASQPATNGASSTDKILGWGPAHGVVYQKAFVEMFVQKERWNASLKHMVDHYGREKLTYYVGGSDGSFATNLEPESSNVVTWGVFANSQVIQTTIISEESFKAWRDEAFSIWLEWAKLFPRNSQSNSFLRQMHQGYYLVSIVHHDYNQSDELWEILLS</sequence>
<dbReference type="UniPathway" id="UPA00193"/>
<dbReference type="Proteomes" id="UP000510647">
    <property type="component" value="Chromosome 7"/>
</dbReference>
<evidence type="ECO:0000313" key="11">
    <source>
        <dbReference type="EMBL" id="QLQ81908.1"/>
    </source>
</evidence>
<protein>
    <recommendedName>
        <fullName evidence="10">MTHFR SAM-binding regulatory domain-containing protein</fullName>
    </recommendedName>
</protein>
<organism evidence="11 12">
    <name type="scientific">Torulaspora globosa</name>
    <dbReference type="NCBI Taxonomy" id="48254"/>
    <lineage>
        <taxon>Eukaryota</taxon>
        <taxon>Fungi</taxon>
        <taxon>Dikarya</taxon>
        <taxon>Ascomycota</taxon>
        <taxon>Saccharomycotina</taxon>
        <taxon>Saccharomycetes</taxon>
        <taxon>Saccharomycetales</taxon>
        <taxon>Saccharomycetaceae</taxon>
        <taxon>Torulaspora</taxon>
    </lineage>
</organism>
<dbReference type="GO" id="GO:0035999">
    <property type="term" value="P:tetrahydrofolate interconversion"/>
    <property type="evidence" value="ECO:0007669"/>
    <property type="project" value="UniProtKB-UniPathway"/>
</dbReference>
<gene>
    <name evidence="11" type="ORF">HG537_0G01620</name>
</gene>
<evidence type="ECO:0000313" key="12">
    <source>
        <dbReference type="Proteomes" id="UP000510647"/>
    </source>
</evidence>
<dbReference type="CDD" id="cd00537">
    <property type="entry name" value="MTHFR"/>
    <property type="match status" value="1"/>
</dbReference>
<dbReference type="Pfam" id="PF02219">
    <property type="entry name" value="MTHFR"/>
    <property type="match status" value="1"/>
</dbReference>
<name>A0A7H9HW30_9SACH</name>
<dbReference type="InterPro" id="IPR029041">
    <property type="entry name" value="FAD-linked_oxidoreductase-like"/>
</dbReference>
<evidence type="ECO:0000256" key="4">
    <source>
        <dbReference type="ARBA" id="ARBA00022630"/>
    </source>
</evidence>
<dbReference type="GO" id="GO:0009086">
    <property type="term" value="P:methionine biosynthetic process"/>
    <property type="evidence" value="ECO:0007669"/>
    <property type="project" value="TreeGrafter"/>
</dbReference>
<keyword evidence="12" id="KW-1185">Reference proteome</keyword>
<evidence type="ECO:0000256" key="5">
    <source>
        <dbReference type="ARBA" id="ARBA00022827"/>
    </source>
</evidence>
<evidence type="ECO:0000259" key="10">
    <source>
        <dbReference type="Pfam" id="PF21895"/>
    </source>
</evidence>
<dbReference type="GO" id="GO:0071949">
    <property type="term" value="F:FAD binding"/>
    <property type="evidence" value="ECO:0007669"/>
    <property type="project" value="TreeGrafter"/>
</dbReference>
<dbReference type="InterPro" id="IPR053806">
    <property type="entry name" value="MTHFR_C"/>
</dbReference>
<evidence type="ECO:0000256" key="9">
    <source>
        <dbReference type="SAM" id="MobiDB-lite"/>
    </source>
</evidence>
<dbReference type="GO" id="GO:0004489">
    <property type="term" value="F:methylenetetrahydrofolate reductase [NAD(P)H] activity"/>
    <property type="evidence" value="ECO:0007669"/>
    <property type="project" value="InterPro"/>
</dbReference>
<dbReference type="OrthoDB" id="16284at2759"/>
<feature type="domain" description="MTHFR SAM-binding regulatory" evidence="10">
    <location>
        <begin position="393"/>
        <end position="644"/>
    </location>
</feature>
<evidence type="ECO:0000256" key="2">
    <source>
        <dbReference type="ARBA" id="ARBA00004777"/>
    </source>
</evidence>
<comment type="pathway">
    <text evidence="2 8">One-carbon metabolism; tetrahydrofolate interconversion.</text>
</comment>
<dbReference type="Gene3D" id="3.20.20.220">
    <property type="match status" value="1"/>
</dbReference>
<dbReference type="AlphaFoldDB" id="A0A7H9HW30"/>
<dbReference type="GO" id="GO:0005829">
    <property type="term" value="C:cytosol"/>
    <property type="evidence" value="ECO:0007669"/>
    <property type="project" value="TreeGrafter"/>
</dbReference>
<evidence type="ECO:0000256" key="1">
    <source>
        <dbReference type="ARBA" id="ARBA00001974"/>
    </source>
</evidence>
<dbReference type="Pfam" id="PF21895">
    <property type="entry name" value="MTHFR_C"/>
    <property type="match status" value="1"/>
</dbReference>
<dbReference type="SUPFAM" id="SSF51730">
    <property type="entry name" value="FAD-linked oxidoreductase"/>
    <property type="match status" value="1"/>
</dbReference>
<accession>A0A7H9HW30</accession>
<dbReference type="PANTHER" id="PTHR45754:SF1">
    <property type="entry name" value="METHYLENETETRAHYDROFOLATE REDUCTASE 1"/>
    <property type="match status" value="1"/>
</dbReference>
<dbReference type="PANTHER" id="PTHR45754">
    <property type="entry name" value="METHYLENETETRAHYDROFOLATE REDUCTASE"/>
    <property type="match status" value="1"/>
</dbReference>
<keyword evidence="5" id="KW-0274">FAD</keyword>
<comment type="cofactor">
    <cofactor evidence="1">
        <name>FAD</name>
        <dbReference type="ChEBI" id="CHEBI:57692"/>
    </cofactor>
</comment>
<dbReference type="InterPro" id="IPR004621">
    <property type="entry name" value="Fadh2_euk"/>
</dbReference>
<feature type="region of interest" description="Disordered" evidence="9">
    <location>
        <begin position="312"/>
        <end position="355"/>
    </location>
</feature>
<evidence type="ECO:0000256" key="8">
    <source>
        <dbReference type="RuleBase" id="RU004254"/>
    </source>
</evidence>
<keyword evidence="6" id="KW-0521">NADP</keyword>
<proteinExistence type="inferred from homology"/>
<comment type="similarity">
    <text evidence="3">Belongs to the methylenetetrahydrofolate reductase family.</text>
</comment>
<reference evidence="11 12" key="1">
    <citation type="submission" date="2020-06" db="EMBL/GenBank/DDBJ databases">
        <title>The yeast mating-type switching endonuclease HO is a domesticated member of an unorthodox homing genetic element family.</title>
        <authorList>
            <person name="Coughlan A.Y."/>
            <person name="Lombardi L."/>
            <person name="Braun-Galleani S."/>
            <person name="Martos A.R."/>
            <person name="Galeote V."/>
            <person name="Bigey F."/>
            <person name="Dequin S."/>
            <person name="Byrne K.P."/>
            <person name="Wolfe K.H."/>
        </authorList>
    </citation>
    <scope>NUCLEOTIDE SEQUENCE [LARGE SCALE GENOMIC DNA]</scope>
    <source>
        <strain evidence="11 12">CBS2947</strain>
    </source>
</reference>
<dbReference type="FunFam" id="3.20.20.220:FF:000002">
    <property type="entry name" value="Methylenetetrahydrofolate reductase"/>
    <property type="match status" value="1"/>
</dbReference>
<dbReference type="EMBL" id="CP059273">
    <property type="protein sequence ID" value="QLQ81908.1"/>
    <property type="molecule type" value="Genomic_DNA"/>
</dbReference>
<dbReference type="NCBIfam" id="TIGR00677">
    <property type="entry name" value="fadh2_euk"/>
    <property type="match status" value="1"/>
</dbReference>
<evidence type="ECO:0000256" key="7">
    <source>
        <dbReference type="ARBA" id="ARBA00023002"/>
    </source>
</evidence>
<keyword evidence="7" id="KW-0560">Oxidoreductase</keyword>